<dbReference type="InterPro" id="IPR005531">
    <property type="entry name" value="Asp23"/>
</dbReference>
<dbReference type="Proteomes" id="UP000549765">
    <property type="component" value="Unassembled WGS sequence"/>
</dbReference>
<dbReference type="PANTHER" id="PTHR34297:SF2">
    <property type="entry name" value="ASP23_GLS24 FAMILY ENVELOPE STRESS RESPONSE PROTEIN"/>
    <property type="match status" value="1"/>
</dbReference>
<dbReference type="RefSeq" id="WP_168722470.1">
    <property type="nucleotide sequence ID" value="NZ_JAAXPN010000008.1"/>
</dbReference>
<comment type="caution">
    <text evidence="2">The sequence shown here is derived from an EMBL/GenBank/DDBJ whole genome shotgun (WGS) entry which is preliminary data.</text>
</comment>
<evidence type="ECO:0000256" key="1">
    <source>
        <dbReference type="ARBA" id="ARBA00005721"/>
    </source>
</evidence>
<dbReference type="AlphaFoldDB" id="A0A7X6S473"/>
<dbReference type="Pfam" id="PF03780">
    <property type="entry name" value="Asp23"/>
    <property type="match status" value="1"/>
</dbReference>
<proteinExistence type="inferred from homology"/>
<keyword evidence="3" id="KW-1185">Reference proteome</keyword>
<organism evidence="2 3">
    <name type="scientific">Periweissella fabalis</name>
    <dbReference type="NCBI Taxonomy" id="1070421"/>
    <lineage>
        <taxon>Bacteria</taxon>
        <taxon>Bacillati</taxon>
        <taxon>Bacillota</taxon>
        <taxon>Bacilli</taxon>
        <taxon>Lactobacillales</taxon>
        <taxon>Lactobacillaceae</taxon>
        <taxon>Periweissella</taxon>
    </lineage>
</organism>
<dbReference type="EMBL" id="JAAXPN010000008">
    <property type="protein sequence ID" value="NKZ24677.1"/>
    <property type="molecule type" value="Genomic_DNA"/>
</dbReference>
<sequence>MAVKIKSQHGTIDINNDVIATVVGGSATEQYGVVGMASKKALRDGFNQILKRADYTRGVVVRQETNGISVDVYIVVGYGTKISEVSKSVQAKVKYNLNAMLGIDANEVNVIVQGVRVLAD</sequence>
<name>A0A7X6S473_9LACO</name>
<comment type="similarity">
    <text evidence="1">Belongs to the asp23 family.</text>
</comment>
<evidence type="ECO:0000313" key="3">
    <source>
        <dbReference type="Proteomes" id="UP000549765"/>
    </source>
</evidence>
<dbReference type="PANTHER" id="PTHR34297">
    <property type="entry name" value="HYPOTHETICAL CYTOSOLIC PROTEIN-RELATED"/>
    <property type="match status" value="1"/>
</dbReference>
<gene>
    <name evidence="2" type="ORF">HF964_07715</name>
</gene>
<accession>A0A7X6S473</accession>
<evidence type="ECO:0000313" key="2">
    <source>
        <dbReference type="EMBL" id="NKZ24677.1"/>
    </source>
</evidence>
<reference evidence="2 3" key="1">
    <citation type="submission" date="2020-04" db="EMBL/GenBank/DDBJ databases">
        <title>MicrobeNet Type strains.</title>
        <authorList>
            <person name="Nicholson A.C."/>
        </authorList>
    </citation>
    <scope>NUCLEOTIDE SEQUENCE [LARGE SCALE GENOMIC DNA]</scope>
    <source>
        <strain evidence="2 3">CCUG 61472</strain>
    </source>
</reference>
<protein>
    <submittedName>
        <fullName evidence="2">Asp23/Gls24 family envelope stress response protein</fullName>
    </submittedName>
</protein>